<keyword evidence="2" id="KW-1185">Reference proteome</keyword>
<proteinExistence type="predicted"/>
<gene>
    <name evidence="1" type="ORF">CLV72_104140</name>
</gene>
<evidence type="ECO:0000313" key="2">
    <source>
        <dbReference type="Proteomes" id="UP000237846"/>
    </source>
</evidence>
<accession>A0A2T0Q448</accession>
<name>A0A2T0Q448_9ACTN</name>
<reference evidence="1 2" key="1">
    <citation type="submission" date="2018-03" db="EMBL/GenBank/DDBJ databases">
        <title>Genomic Encyclopedia of Archaeal and Bacterial Type Strains, Phase II (KMG-II): from individual species to whole genera.</title>
        <authorList>
            <person name="Goeker M."/>
        </authorList>
    </citation>
    <scope>NUCLEOTIDE SEQUENCE [LARGE SCALE GENOMIC DNA]</scope>
    <source>
        <strain evidence="1 2">DSM 45601</strain>
    </source>
</reference>
<organism evidence="1 2">
    <name type="scientific">Allonocardiopsis opalescens</name>
    <dbReference type="NCBI Taxonomy" id="1144618"/>
    <lineage>
        <taxon>Bacteria</taxon>
        <taxon>Bacillati</taxon>
        <taxon>Actinomycetota</taxon>
        <taxon>Actinomycetes</taxon>
        <taxon>Streptosporangiales</taxon>
        <taxon>Allonocardiopsis</taxon>
    </lineage>
</organism>
<dbReference type="AlphaFoldDB" id="A0A2T0Q448"/>
<sequence>MTELSAAAELVGAFVRTLNPDTGADRLADRRGLAEFLRERGLASGPIPISVSHHTEALDLRAGLRAQLHRGAGRRVDPADLDRGARALDGLRISARLEPAGEPPLVLAPAVVDELRRCLAVIAAAWATVVISGEWRSIEF</sequence>
<dbReference type="EMBL" id="PVZC01000004">
    <property type="protein sequence ID" value="PRX98562.1"/>
    <property type="molecule type" value="Genomic_DNA"/>
</dbReference>
<evidence type="ECO:0000313" key="1">
    <source>
        <dbReference type="EMBL" id="PRX98562.1"/>
    </source>
</evidence>
<dbReference type="Gene3D" id="1.10.3300.10">
    <property type="entry name" value="Jann2411-like domain"/>
    <property type="match status" value="1"/>
</dbReference>
<dbReference type="RefSeq" id="WP_106245803.1">
    <property type="nucleotide sequence ID" value="NZ_PVZC01000004.1"/>
</dbReference>
<dbReference type="SUPFAM" id="SSF160904">
    <property type="entry name" value="Jann2411-like"/>
    <property type="match status" value="1"/>
</dbReference>
<dbReference type="OrthoDB" id="3428837at2"/>
<dbReference type="Pfam" id="PF07336">
    <property type="entry name" value="ABATE"/>
    <property type="match status" value="1"/>
</dbReference>
<dbReference type="InterPro" id="IPR010852">
    <property type="entry name" value="ABATE"/>
</dbReference>
<comment type="caution">
    <text evidence="1">The sequence shown here is derived from an EMBL/GenBank/DDBJ whole genome shotgun (WGS) entry which is preliminary data.</text>
</comment>
<protein>
    <submittedName>
        <fullName evidence="1">Putative stress-induced transcription regulator</fullName>
    </submittedName>
</protein>
<dbReference type="Proteomes" id="UP000237846">
    <property type="component" value="Unassembled WGS sequence"/>
</dbReference>
<dbReference type="InterPro" id="IPR023286">
    <property type="entry name" value="ABATE_dom_sf"/>
</dbReference>